<sequence length="367" mass="41688">MEKNFELFLTQLYEAVEHPDLFERALTTASDMLGTSGVHLYTYDAAKPEERLNYVARIDTAFELEYTTDYFPHDYRIERVHKSPYGQVITDAEMTTEHGLKTNPVHQLLPRYEVYDLMGTNLTKGDNFGWFGVSSLRAGDGFTPLQRKVFERMIPHASRALHYRQRVKSLEMKLSLQDRVAAELPFGLIIFSQHTISSINPEALEILEHGFLKLKKAGLACTDRKHNRKLAEAHVSALHGGLPLLKLTDERSGITYLIQMFNPKPQAAGGAVEAAQYLAVKIMMTGASEQAERAVLENMADVFRLSKAETNVICAVLSNQSLQAYSTSRSVRLDTVRKQLRSALYKMNINSQKQLFQLYEVFRSFSR</sequence>
<accession>A0A1I3ZEH5</accession>
<protein>
    <recommendedName>
        <fullName evidence="3">HTH luxR-type domain-containing protein</fullName>
    </recommendedName>
</protein>
<dbReference type="InterPro" id="IPR016032">
    <property type="entry name" value="Sig_transdc_resp-reg_C-effctor"/>
</dbReference>
<evidence type="ECO:0000313" key="1">
    <source>
        <dbReference type="EMBL" id="SFK42598.1"/>
    </source>
</evidence>
<keyword evidence="2" id="KW-1185">Reference proteome</keyword>
<name>A0A1I3ZEH5_9HYPH</name>
<gene>
    <name evidence="1" type="ORF">SAMN04488518_10562</name>
</gene>
<dbReference type="SUPFAM" id="SSF46894">
    <property type="entry name" value="C-terminal effector domain of the bipartite response regulators"/>
    <property type="match status" value="1"/>
</dbReference>
<proteinExistence type="predicted"/>
<dbReference type="RefSeq" id="WP_093519271.1">
    <property type="nucleotide sequence ID" value="NZ_FOSK01000005.1"/>
</dbReference>
<organism evidence="1 2">
    <name type="scientific">Pseudovibrio ascidiaceicola</name>
    <dbReference type="NCBI Taxonomy" id="285279"/>
    <lineage>
        <taxon>Bacteria</taxon>
        <taxon>Pseudomonadati</taxon>
        <taxon>Pseudomonadota</taxon>
        <taxon>Alphaproteobacteria</taxon>
        <taxon>Hyphomicrobiales</taxon>
        <taxon>Stappiaceae</taxon>
        <taxon>Pseudovibrio</taxon>
    </lineage>
</organism>
<evidence type="ECO:0008006" key="3">
    <source>
        <dbReference type="Google" id="ProtNLM"/>
    </source>
</evidence>
<evidence type="ECO:0000313" key="2">
    <source>
        <dbReference type="Proteomes" id="UP000199598"/>
    </source>
</evidence>
<dbReference type="Proteomes" id="UP000199598">
    <property type="component" value="Unassembled WGS sequence"/>
</dbReference>
<dbReference type="SUPFAM" id="SSF55781">
    <property type="entry name" value="GAF domain-like"/>
    <property type="match status" value="1"/>
</dbReference>
<reference evidence="1 2" key="1">
    <citation type="submission" date="2016-10" db="EMBL/GenBank/DDBJ databases">
        <authorList>
            <person name="Varghese N."/>
            <person name="Submissions S."/>
        </authorList>
    </citation>
    <scope>NUCLEOTIDE SEQUENCE [LARGE SCALE GENOMIC DNA]</scope>
    <source>
        <strain evidence="1 2">DSM 16392</strain>
    </source>
</reference>
<dbReference type="EMBL" id="FOSK01000005">
    <property type="protein sequence ID" value="SFK42598.1"/>
    <property type="molecule type" value="Genomic_DNA"/>
</dbReference>
<comment type="caution">
    <text evidence="1">The sequence shown here is derived from an EMBL/GenBank/DDBJ whole genome shotgun (WGS) entry which is preliminary data.</text>
</comment>